<dbReference type="RefSeq" id="WP_216714880.1">
    <property type="nucleotide sequence ID" value="NZ_JACVEL010000024.1"/>
</dbReference>
<keyword evidence="2" id="KW-1185">Reference proteome</keyword>
<comment type="caution">
    <text evidence="1">The sequence shown here is derived from an EMBL/GenBank/DDBJ whole genome shotgun (WGS) entry which is preliminary data.</text>
</comment>
<dbReference type="AlphaFoldDB" id="A0A8J6TU07"/>
<sequence>MNPNCSLNIKYYMNGVLKRTIADANPTAPMIVDFSINGSGKKISNLKIANPSYTADVVQQTDYYPYGMVMPNRNGSDNSYRYGFQGQEKDDEVKGAGESVNYKYRMHDPRIGRFFAVDPLASKYPYYSPYAFSGNRVLDAIELEGLQPGILFSNADQAAVNFGKYYNDNSIRENVEYVSQIYKTVDADGG</sequence>
<dbReference type="InterPro" id="IPR022385">
    <property type="entry name" value="Rhs_assc_core"/>
</dbReference>
<name>A0A8J6TU07_9FLAO</name>
<evidence type="ECO:0000313" key="2">
    <source>
        <dbReference type="Proteomes" id="UP000652681"/>
    </source>
</evidence>
<organism evidence="1 2">
    <name type="scientific">Taishania pollutisoli</name>
    <dbReference type="NCBI Taxonomy" id="2766479"/>
    <lineage>
        <taxon>Bacteria</taxon>
        <taxon>Pseudomonadati</taxon>
        <taxon>Bacteroidota</taxon>
        <taxon>Flavobacteriia</taxon>
        <taxon>Flavobacteriales</taxon>
        <taxon>Crocinitomicaceae</taxon>
        <taxon>Taishania</taxon>
    </lineage>
</organism>
<dbReference type="EMBL" id="JACVEL010000024">
    <property type="protein sequence ID" value="MBC9813987.1"/>
    <property type="molecule type" value="Genomic_DNA"/>
</dbReference>
<dbReference type="Proteomes" id="UP000652681">
    <property type="component" value="Unassembled WGS sequence"/>
</dbReference>
<gene>
    <name evidence="1" type="ORF">H9Y05_16040</name>
</gene>
<reference evidence="1" key="1">
    <citation type="submission" date="2020-09" db="EMBL/GenBank/DDBJ databases">
        <title>Taishania pollutisoli gen. nov., sp. nov., Isolated from Tetrabromobisphenol A-Contaminated Soil.</title>
        <authorList>
            <person name="Chen Q."/>
        </authorList>
    </citation>
    <scope>NUCLEOTIDE SEQUENCE</scope>
    <source>
        <strain evidence="1">CZZ-1</strain>
    </source>
</reference>
<evidence type="ECO:0008006" key="3">
    <source>
        <dbReference type="Google" id="ProtNLM"/>
    </source>
</evidence>
<dbReference type="Gene3D" id="2.180.10.10">
    <property type="entry name" value="RHS repeat-associated core"/>
    <property type="match status" value="1"/>
</dbReference>
<protein>
    <recommendedName>
        <fullName evidence="3">RHS repeat-associated core domain-containing protein</fullName>
    </recommendedName>
</protein>
<proteinExistence type="predicted"/>
<evidence type="ECO:0000313" key="1">
    <source>
        <dbReference type="EMBL" id="MBC9813987.1"/>
    </source>
</evidence>
<dbReference type="NCBIfam" id="TIGR03696">
    <property type="entry name" value="Rhs_assc_core"/>
    <property type="match status" value="1"/>
</dbReference>
<accession>A0A8J6TU07</accession>